<dbReference type="Gene3D" id="3.40.470.10">
    <property type="entry name" value="Uracil-DNA glycosylase-like domain"/>
    <property type="match status" value="1"/>
</dbReference>
<dbReference type="SUPFAM" id="SSF52141">
    <property type="entry name" value="Uracil-DNA glycosylase-like"/>
    <property type="match status" value="1"/>
</dbReference>
<keyword evidence="3" id="KW-1185">Reference proteome</keyword>
<dbReference type="SMART" id="SM00986">
    <property type="entry name" value="UDG"/>
    <property type="match status" value="1"/>
</dbReference>
<dbReference type="RefSeq" id="WP_186488340.1">
    <property type="nucleotide sequence ID" value="NZ_JACOGI010000002.1"/>
</dbReference>
<name>A0A8J6IN40_9FIRM</name>
<proteinExistence type="predicted"/>
<dbReference type="SMART" id="SM00987">
    <property type="entry name" value="UreE_C"/>
    <property type="match status" value="1"/>
</dbReference>
<dbReference type="NCBIfam" id="TIGR04274">
    <property type="entry name" value="hypoxanDNAglyco"/>
    <property type="match status" value="1"/>
</dbReference>
<evidence type="ECO:0000313" key="2">
    <source>
        <dbReference type="EMBL" id="MBC3516749.1"/>
    </source>
</evidence>
<keyword evidence="2" id="KW-0378">Hydrolase</keyword>
<dbReference type="EMBL" id="JACOGI010000002">
    <property type="protein sequence ID" value="MBC3516749.1"/>
    <property type="molecule type" value="Genomic_DNA"/>
</dbReference>
<dbReference type="Pfam" id="PF03167">
    <property type="entry name" value="UDG"/>
    <property type="match status" value="1"/>
</dbReference>
<keyword evidence="2" id="KW-0326">Glycosidase</keyword>
<protein>
    <submittedName>
        <fullName evidence="2">DNA-deoxyinosine glycosylase</fullName>
        <ecNumber evidence="2">3.2.2.15</ecNumber>
    </submittedName>
</protein>
<evidence type="ECO:0000259" key="1">
    <source>
        <dbReference type="SMART" id="SM00986"/>
    </source>
</evidence>
<dbReference type="CDD" id="cd10032">
    <property type="entry name" value="UDG-F6_HDG"/>
    <property type="match status" value="1"/>
</dbReference>
<reference evidence="2" key="1">
    <citation type="submission" date="2020-08" db="EMBL/GenBank/DDBJ databases">
        <authorList>
            <person name="Liu C."/>
            <person name="Sun Q."/>
        </authorList>
    </citation>
    <scope>NUCLEOTIDE SEQUENCE</scope>
    <source>
        <strain evidence="2">NSJ-65</strain>
    </source>
</reference>
<comment type="caution">
    <text evidence="2">The sequence shown here is derived from an EMBL/GenBank/DDBJ whole genome shotgun (WGS) entry which is preliminary data.</text>
</comment>
<dbReference type="EC" id="3.2.2.15" evidence="2"/>
<sequence length="164" mass="18001">MQEQLVRHTLPPIYDAGSRVLLLGSMPSPKSREVGFYYGHPQNRFWRVLAALFLEPAPEGNEARTAFLHRHGIALFDVLASCRIQGASDTSIKDPVANDLTPILQTADIGAIFCTGGKAHSLYRRYCQPVTGRTALLLPSTSPANCQKRFEDLVAAYGAILAYL</sequence>
<dbReference type="InterPro" id="IPR005122">
    <property type="entry name" value="Uracil-DNA_glycosylase-like"/>
</dbReference>
<evidence type="ECO:0000313" key="3">
    <source>
        <dbReference type="Proteomes" id="UP000597668"/>
    </source>
</evidence>
<dbReference type="GO" id="GO:0033958">
    <property type="term" value="F:DNA-deoxyinosine glycosylase activity"/>
    <property type="evidence" value="ECO:0007669"/>
    <property type="project" value="UniProtKB-EC"/>
</dbReference>
<dbReference type="Proteomes" id="UP000597668">
    <property type="component" value="Unassembled WGS sequence"/>
</dbReference>
<dbReference type="InterPro" id="IPR036895">
    <property type="entry name" value="Uracil-DNA_glycosylase-like_sf"/>
</dbReference>
<accession>A0A8J6IN40</accession>
<dbReference type="InterPro" id="IPR026353">
    <property type="entry name" value="Hypoxan-DNA_Glyclase"/>
</dbReference>
<gene>
    <name evidence="2" type="ORF">H8K20_10120</name>
</gene>
<dbReference type="AlphaFoldDB" id="A0A8J6IN40"/>
<organism evidence="2 3">
    <name type="scientific">Neobittarella massiliensis</name>
    <name type="common">ex Bilen et al. 2018</name>
    <dbReference type="NCBI Taxonomy" id="2041842"/>
    <lineage>
        <taxon>Bacteria</taxon>
        <taxon>Bacillati</taxon>
        <taxon>Bacillota</taxon>
        <taxon>Clostridia</taxon>
        <taxon>Eubacteriales</taxon>
        <taxon>Oscillospiraceae</taxon>
        <taxon>Neobittarella (ex Bilen et al. 2018)</taxon>
    </lineage>
</organism>
<feature type="domain" description="Uracil-DNA glycosylase-like" evidence="1">
    <location>
        <begin position="11"/>
        <end position="154"/>
    </location>
</feature>